<dbReference type="InterPro" id="IPR016461">
    <property type="entry name" value="COMT-like"/>
</dbReference>
<dbReference type="InterPro" id="IPR036388">
    <property type="entry name" value="WH-like_DNA-bd_sf"/>
</dbReference>
<dbReference type="GO" id="GO:0008171">
    <property type="term" value="F:O-methyltransferase activity"/>
    <property type="evidence" value="ECO:0007669"/>
    <property type="project" value="InterPro"/>
</dbReference>
<dbReference type="OrthoDB" id="1606438at2759"/>
<dbReference type="RefSeq" id="XP_033688737.1">
    <property type="nucleotide sequence ID" value="XM_033831922.1"/>
</dbReference>
<dbReference type="InterPro" id="IPR001077">
    <property type="entry name" value="COMT_C"/>
</dbReference>
<feature type="domain" description="O-methyltransferase C-terminal" evidence="4">
    <location>
        <begin position="188"/>
        <end position="391"/>
    </location>
</feature>
<evidence type="ECO:0000256" key="1">
    <source>
        <dbReference type="ARBA" id="ARBA00022603"/>
    </source>
</evidence>
<keyword evidence="6" id="KW-1185">Reference proteome</keyword>
<sequence>MASTGRLVQLTSLLQEKVKEVDTYIRENNLPDPSFDASYPPVLHLPKQPDAARQAALEALDELRAHLLGPVGTIYESVLDHTSPISLHAITSYDIMNAFPTNATSTIPEIAEKCGMHPDDATTMMRHGLARRLFLQKEDGRIAHSALTRAIVDVPNFSSFITGALDDTWVAAPFVVPAMRKWPGSQEPNQTAFNLAQGTDLPFFEELGKKAESSGAFADRMSFFMSSPGMSLDYAIEGYTWAAHKGGTIVDVGGSHGVVALKLSEKFPGMQITVQDRPEVVARAPKSLTGQVEFQAHDFFTEQPIKGADVYFFRWIFHDWSDKYCIAILRALIPALRTGSRVLMMEAIVPEPGTISGFQERPLRAFDMGMKELFNSKERSEGEWRKLLGDADTRFEVVDVLRPEGSQLGIIVVDWTG</sequence>
<dbReference type="PANTHER" id="PTHR43712">
    <property type="entry name" value="PUTATIVE (AFU_ORTHOLOGUE AFUA_4G14580)-RELATED"/>
    <property type="match status" value="1"/>
</dbReference>
<dbReference type="AlphaFoldDB" id="A0A6A6IWZ9"/>
<dbReference type="Proteomes" id="UP000800094">
    <property type="component" value="Unassembled WGS sequence"/>
</dbReference>
<keyword evidence="2 5" id="KW-0808">Transferase</keyword>
<proteinExistence type="predicted"/>
<evidence type="ECO:0000259" key="4">
    <source>
        <dbReference type="Pfam" id="PF00891"/>
    </source>
</evidence>
<dbReference type="EMBL" id="ML987191">
    <property type="protein sequence ID" value="KAF2253733.1"/>
    <property type="molecule type" value="Genomic_DNA"/>
</dbReference>
<dbReference type="Gene3D" id="3.40.50.150">
    <property type="entry name" value="Vaccinia Virus protein VP39"/>
    <property type="match status" value="1"/>
</dbReference>
<name>A0A6A6IWZ9_9PLEO</name>
<evidence type="ECO:0000313" key="5">
    <source>
        <dbReference type="EMBL" id="KAF2253733.1"/>
    </source>
</evidence>
<dbReference type="SUPFAM" id="SSF53335">
    <property type="entry name" value="S-adenosyl-L-methionine-dependent methyltransferases"/>
    <property type="match status" value="1"/>
</dbReference>
<dbReference type="GO" id="GO:0032259">
    <property type="term" value="P:methylation"/>
    <property type="evidence" value="ECO:0007669"/>
    <property type="project" value="UniProtKB-KW"/>
</dbReference>
<evidence type="ECO:0000256" key="3">
    <source>
        <dbReference type="ARBA" id="ARBA00022691"/>
    </source>
</evidence>
<dbReference type="Pfam" id="PF00891">
    <property type="entry name" value="Methyltransf_2"/>
    <property type="match status" value="1"/>
</dbReference>
<dbReference type="PANTHER" id="PTHR43712:SF12">
    <property type="entry name" value="STERIGMATOCYSTIN 8-O-METHYLTRANSFERASE"/>
    <property type="match status" value="1"/>
</dbReference>
<evidence type="ECO:0000313" key="6">
    <source>
        <dbReference type="Proteomes" id="UP000800094"/>
    </source>
</evidence>
<dbReference type="InterPro" id="IPR029063">
    <property type="entry name" value="SAM-dependent_MTases_sf"/>
</dbReference>
<accession>A0A6A6IWZ9</accession>
<keyword evidence="1 5" id="KW-0489">Methyltransferase</keyword>
<organism evidence="5 6">
    <name type="scientific">Trematosphaeria pertusa</name>
    <dbReference type="NCBI Taxonomy" id="390896"/>
    <lineage>
        <taxon>Eukaryota</taxon>
        <taxon>Fungi</taxon>
        <taxon>Dikarya</taxon>
        <taxon>Ascomycota</taxon>
        <taxon>Pezizomycotina</taxon>
        <taxon>Dothideomycetes</taxon>
        <taxon>Pleosporomycetidae</taxon>
        <taxon>Pleosporales</taxon>
        <taxon>Massarineae</taxon>
        <taxon>Trematosphaeriaceae</taxon>
        <taxon>Trematosphaeria</taxon>
    </lineage>
</organism>
<dbReference type="GeneID" id="54585252"/>
<evidence type="ECO:0000256" key="2">
    <source>
        <dbReference type="ARBA" id="ARBA00022679"/>
    </source>
</evidence>
<dbReference type="Gene3D" id="1.10.10.10">
    <property type="entry name" value="Winged helix-like DNA-binding domain superfamily/Winged helix DNA-binding domain"/>
    <property type="match status" value="1"/>
</dbReference>
<reference evidence="5" key="1">
    <citation type="journal article" date="2020" name="Stud. Mycol.">
        <title>101 Dothideomycetes genomes: a test case for predicting lifestyles and emergence of pathogens.</title>
        <authorList>
            <person name="Haridas S."/>
            <person name="Albert R."/>
            <person name="Binder M."/>
            <person name="Bloem J."/>
            <person name="Labutti K."/>
            <person name="Salamov A."/>
            <person name="Andreopoulos B."/>
            <person name="Baker S."/>
            <person name="Barry K."/>
            <person name="Bills G."/>
            <person name="Bluhm B."/>
            <person name="Cannon C."/>
            <person name="Castanera R."/>
            <person name="Culley D."/>
            <person name="Daum C."/>
            <person name="Ezra D."/>
            <person name="Gonzalez J."/>
            <person name="Henrissat B."/>
            <person name="Kuo A."/>
            <person name="Liang C."/>
            <person name="Lipzen A."/>
            <person name="Lutzoni F."/>
            <person name="Magnuson J."/>
            <person name="Mondo S."/>
            <person name="Nolan M."/>
            <person name="Ohm R."/>
            <person name="Pangilinan J."/>
            <person name="Park H.-J."/>
            <person name="Ramirez L."/>
            <person name="Alfaro M."/>
            <person name="Sun H."/>
            <person name="Tritt A."/>
            <person name="Yoshinaga Y."/>
            <person name="Zwiers L.-H."/>
            <person name="Turgeon B."/>
            <person name="Goodwin S."/>
            <person name="Spatafora J."/>
            <person name="Crous P."/>
            <person name="Grigoriev I."/>
        </authorList>
    </citation>
    <scope>NUCLEOTIDE SEQUENCE</scope>
    <source>
        <strain evidence="5">CBS 122368</strain>
    </source>
</reference>
<keyword evidence="3" id="KW-0949">S-adenosyl-L-methionine</keyword>
<dbReference type="SUPFAM" id="SSF46785">
    <property type="entry name" value="Winged helix' DNA-binding domain"/>
    <property type="match status" value="1"/>
</dbReference>
<dbReference type="PROSITE" id="PS51683">
    <property type="entry name" value="SAM_OMT_II"/>
    <property type="match status" value="1"/>
</dbReference>
<gene>
    <name evidence="5" type="ORF">BU26DRAFT_548133</name>
</gene>
<dbReference type="InterPro" id="IPR036390">
    <property type="entry name" value="WH_DNA-bd_sf"/>
</dbReference>
<protein>
    <submittedName>
        <fullName evidence="5">S-adenosyl-L-methionine-dependent methyltransferase</fullName>
    </submittedName>
</protein>